<name>A0AA38KYP0_TAXCH</name>
<evidence type="ECO:0000256" key="1">
    <source>
        <dbReference type="SAM" id="MobiDB-lite"/>
    </source>
</evidence>
<dbReference type="PANTHER" id="PTHR48475:SF1">
    <property type="entry name" value="RNASE H TYPE-1 DOMAIN-CONTAINING PROTEIN"/>
    <property type="match status" value="1"/>
</dbReference>
<organism evidence="3 4">
    <name type="scientific">Taxus chinensis</name>
    <name type="common">Chinese yew</name>
    <name type="synonym">Taxus wallichiana var. chinensis</name>
    <dbReference type="NCBI Taxonomy" id="29808"/>
    <lineage>
        <taxon>Eukaryota</taxon>
        <taxon>Viridiplantae</taxon>
        <taxon>Streptophyta</taxon>
        <taxon>Embryophyta</taxon>
        <taxon>Tracheophyta</taxon>
        <taxon>Spermatophyta</taxon>
        <taxon>Pinopsida</taxon>
        <taxon>Pinidae</taxon>
        <taxon>Conifers II</taxon>
        <taxon>Cupressales</taxon>
        <taxon>Taxaceae</taxon>
        <taxon>Taxus</taxon>
    </lineage>
</organism>
<evidence type="ECO:0000313" key="3">
    <source>
        <dbReference type="EMBL" id="KAH9310251.1"/>
    </source>
</evidence>
<dbReference type="Proteomes" id="UP000824469">
    <property type="component" value="Unassembled WGS sequence"/>
</dbReference>
<dbReference type="Gene3D" id="3.30.420.10">
    <property type="entry name" value="Ribonuclease H-like superfamily/Ribonuclease H"/>
    <property type="match status" value="1"/>
</dbReference>
<dbReference type="AlphaFoldDB" id="A0AA38KYP0"/>
<dbReference type="Pfam" id="PF13456">
    <property type="entry name" value="RVT_3"/>
    <property type="match status" value="1"/>
</dbReference>
<dbReference type="GO" id="GO:0003676">
    <property type="term" value="F:nucleic acid binding"/>
    <property type="evidence" value="ECO:0007669"/>
    <property type="project" value="InterPro"/>
</dbReference>
<protein>
    <recommendedName>
        <fullName evidence="2">RNase H type-1 domain-containing protein</fullName>
    </recommendedName>
</protein>
<feature type="domain" description="RNase H type-1" evidence="2">
    <location>
        <begin position="53"/>
        <end position="182"/>
    </location>
</feature>
<feature type="region of interest" description="Disordered" evidence="1">
    <location>
        <begin position="287"/>
        <end position="310"/>
    </location>
</feature>
<dbReference type="PROSITE" id="PS50879">
    <property type="entry name" value="RNASE_H_1"/>
    <property type="match status" value="1"/>
</dbReference>
<comment type="caution">
    <text evidence="3">The sequence shown here is derived from an EMBL/GenBank/DDBJ whole genome shotgun (WGS) entry which is preliminary data.</text>
</comment>
<evidence type="ECO:0000259" key="2">
    <source>
        <dbReference type="PROSITE" id="PS50879"/>
    </source>
</evidence>
<dbReference type="InterPro" id="IPR012337">
    <property type="entry name" value="RNaseH-like_sf"/>
</dbReference>
<dbReference type="InterPro" id="IPR036397">
    <property type="entry name" value="RNaseH_sf"/>
</dbReference>
<accession>A0AA38KYP0</accession>
<keyword evidence="4" id="KW-1185">Reference proteome</keyword>
<dbReference type="InterPro" id="IPR002156">
    <property type="entry name" value="RNaseH_domain"/>
</dbReference>
<evidence type="ECO:0000313" key="4">
    <source>
        <dbReference type="Proteomes" id="UP000824469"/>
    </source>
</evidence>
<dbReference type="GO" id="GO:0004523">
    <property type="term" value="F:RNA-DNA hybrid ribonuclease activity"/>
    <property type="evidence" value="ECO:0007669"/>
    <property type="project" value="InterPro"/>
</dbReference>
<dbReference type="SUPFAM" id="SSF53098">
    <property type="entry name" value="Ribonuclease H-like"/>
    <property type="match status" value="1"/>
</dbReference>
<gene>
    <name evidence="3" type="ORF">KI387_044196</name>
</gene>
<sequence>MQTLEPESQKKYLVTSSEDPKAQILFESLGMGNYFLSTETDKTGAVYIQEGDLNKIWTLQFDGSCATSGCGAGAVLISPEEEVIPLSFKLQFFNTNNTAEYESLLLGMQAAKERGIKNLKVQGDAELVVNQVKRIYQVKNERLRHYRNAVWDSIEEFDAFSLESIPRAQNDMADSLAVLASLMLPHPGLKMNKYTIEVVFCLRVPDNSQHWQVFNDDNQLIAFLEKSKNFNELYFEGSTSTCCESINGQNHETKENDGICQLKGNKIPKGLVSLECLFDKHDCFVKKKKRDDPDSSPETEPVNLGSEAHPQFMNIGKCCMPEEK</sequence>
<dbReference type="PANTHER" id="PTHR48475">
    <property type="entry name" value="RIBONUCLEASE H"/>
    <property type="match status" value="1"/>
</dbReference>
<dbReference type="EMBL" id="JAHRHJ020000007">
    <property type="protein sequence ID" value="KAH9310251.1"/>
    <property type="molecule type" value="Genomic_DNA"/>
</dbReference>
<reference evidence="3 4" key="1">
    <citation type="journal article" date="2021" name="Nat. Plants">
        <title>The Taxus genome provides insights into paclitaxel biosynthesis.</title>
        <authorList>
            <person name="Xiong X."/>
            <person name="Gou J."/>
            <person name="Liao Q."/>
            <person name="Li Y."/>
            <person name="Zhou Q."/>
            <person name="Bi G."/>
            <person name="Li C."/>
            <person name="Du R."/>
            <person name="Wang X."/>
            <person name="Sun T."/>
            <person name="Guo L."/>
            <person name="Liang H."/>
            <person name="Lu P."/>
            <person name="Wu Y."/>
            <person name="Zhang Z."/>
            <person name="Ro D.K."/>
            <person name="Shang Y."/>
            <person name="Huang S."/>
            <person name="Yan J."/>
        </authorList>
    </citation>
    <scope>NUCLEOTIDE SEQUENCE [LARGE SCALE GENOMIC DNA]</scope>
    <source>
        <strain evidence="3">Ta-2019</strain>
    </source>
</reference>
<proteinExistence type="predicted"/>
<dbReference type="CDD" id="cd09279">
    <property type="entry name" value="RNase_HI_like"/>
    <property type="match status" value="1"/>
</dbReference>